<reference evidence="15 16" key="1">
    <citation type="journal article" date="2013" name="PLoS ONE">
        <title>The viruses of wild pigeon droppings.</title>
        <authorList>
            <person name="Phan T.G."/>
            <person name="Vo N.P."/>
            <person name="Boros A."/>
            <person name="Pankovics P."/>
            <person name="Reuter G."/>
            <person name="Li O.T."/>
            <person name="Wang C."/>
            <person name="Deng X."/>
            <person name="Poon L.L."/>
            <person name="Delwart E."/>
        </authorList>
    </citation>
    <scope>NUCLEOTIDE SEQUENCE [LARGE SCALE GENOMIC DNA]</scope>
    <source>
        <strain evidence="15 16">HK8</strain>
    </source>
</reference>
<evidence type="ECO:0000256" key="10">
    <source>
        <dbReference type="ARBA" id="ARBA00023124"/>
    </source>
</evidence>
<dbReference type="PROSITE" id="PS51206">
    <property type="entry name" value="SF3_HELICASE_1"/>
    <property type="match status" value="1"/>
</dbReference>
<dbReference type="GO" id="GO:0019079">
    <property type="term" value="P:viral genome replication"/>
    <property type="evidence" value="ECO:0007669"/>
    <property type="project" value="InterPro"/>
</dbReference>
<dbReference type="Proteomes" id="UP000682615">
    <property type="component" value="Segment"/>
</dbReference>
<evidence type="ECO:0000256" key="8">
    <source>
        <dbReference type="ARBA" id="ARBA00022801"/>
    </source>
</evidence>
<keyword evidence="11 12" id="KW-0238">DNA-binding</keyword>
<dbReference type="Pfam" id="PF01057">
    <property type="entry name" value="Parvo_NS1"/>
    <property type="match status" value="1"/>
</dbReference>
<keyword evidence="4 12" id="KW-0540">Nuclease</keyword>
<keyword evidence="6 12" id="KW-0547">Nucleotide-binding</keyword>
<evidence type="ECO:0000256" key="1">
    <source>
        <dbReference type="ARBA" id="ARBA00004147"/>
    </source>
</evidence>
<evidence type="ECO:0000313" key="15">
    <source>
        <dbReference type="EMBL" id="AGW95844.1"/>
    </source>
</evidence>
<dbReference type="GO" id="GO:0016787">
    <property type="term" value="F:hydrolase activity"/>
    <property type="evidence" value="ECO:0007669"/>
    <property type="project" value="UniProtKB-KW"/>
</dbReference>
<sequence length="631" mass="71092">MACPTKGGYSAILMLPETIVVKHTSDGNAPEEIDIRSAVNCGWAKDAQAVVGNAYNNEESNYRAELLAFHNASDHLLDNDKWYQLHWDAAMYALGREAALHPGLKLFAQLEEDPGTGRCHVHIMLIQGLTSRGMSWMMKRLRTDITKYVTEALTGILGPYIAQGQIWSSISNASHAWLSLKRCYNPKFGKSIPMQCNPHSFLKYYFYQKTAPELVLRWASTKAIEMGLEIKNVLDVYNLEGQDDDPESPVAEMRPGDLLPITYVSTDTHFDATRAVSTLKPGLMDVLLMEALRLCKENFIFTKEDFMNKFPEKYLQFASRTGGVNKLVDTINLYTQNIVTEHNAWELCKAMYGSRENLDMSQNLVYKLFVYQTYDPAYAAHTICCWLSGQLGKKNCLYLYGPANTGKTMIAEAICKMVKVYGNVNHNNGNFPFNDCHGKAVLWWEECIMVDTYVEPAKCILGGSAVRVDKKGEDSVLIKKTPIVITSNNDITSCTSRNIVMTTHAAPIRARSLKFTFNTWLTSNWGLITPEMMYEFLIWGEGQAPISLEGWIRLNPKFGGVIPYNQPHAQLCDGCLTQVTGEHTVELCDHCGCWKPSERAEEVLYNGSSEKDLYENLGEGRNRCKSRRGVR</sequence>
<dbReference type="SUPFAM" id="SSF52540">
    <property type="entry name" value="P-loop containing nucleoside triphosphate hydrolases"/>
    <property type="match status" value="1"/>
</dbReference>
<keyword evidence="5" id="KW-0479">Metal-binding</keyword>
<dbReference type="Gene3D" id="3.40.50.300">
    <property type="entry name" value="P-loop containing nucleotide triphosphate hydrolases"/>
    <property type="match status" value="1"/>
</dbReference>
<keyword evidence="9" id="KW-0067">ATP-binding</keyword>
<accession>U3QY81</accession>
<evidence type="ECO:0000256" key="12">
    <source>
        <dbReference type="PROSITE-ProRule" id="PRU01366"/>
    </source>
</evidence>
<dbReference type="InterPro" id="IPR001257">
    <property type="entry name" value="Parvovirus_NS1_helicase"/>
</dbReference>
<dbReference type="GO" id="GO:0006260">
    <property type="term" value="P:DNA replication"/>
    <property type="evidence" value="ECO:0007669"/>
    <property type="project" value="UniProtKB-UniRule"/>
</dbReference>
<evidence type="ECO:0000259" key="14">
    <source>
        <dbReference type="PROSITE" id="PS52022"/>
    </source>
</evidence>
<dbReference type="InterPro" id="IPR049901">
    <property type="entry name" value="PV_NS1-NUC"/>
</dbReference>
<evidence type="ECO:0000256" key="3">
    <source>
        <dbReference type="ARBA" id="ARBA00022705"/>
    </source>
</evidence>
<feature type="domain" description="SF3 helicase" evidence="13">
    <location>
        <begin position="375"/>
        <end position="530"/>
    </location>
</feature>
<dbReference type="EMBL" id="KC876004">
    <property type="protein sequence ID" value="AGW95844.1"/>
    <property type="molecule type" value="Genomic_DNA"/>
</dbReference>
<name>U3QY81_9VIRU</name>
<keyword evidence="8 12" id="KW-0378">Hydrolase</keyword>
<dbReference type="GO" id="GO:0005524">
    <property type="term" value="F:ATP binding"/>
    <property type="evidence" value="ECO:0007669"/>
    <property type="project" value="UniProtKB-KW"/>
</dbReference>
<organism evidence="15 16">
    <name type="scientific">pigeon parvovirus 1</name>
    <dbReference type="NCBI Taxonomy" id="2848031"/>
    <lineage>
        <taxon>Viruses</taxon>
        <taxon>Monodnaviria</taxon>
        <taxon>Shotokuvirae</taxon>
        <taxon>Cossaviricota</taxon>
        <taxon>Quintoviricetes</taxon>
        <taxon>Piccovirales</taxon>
        <taxon>Parvoviridae</taxon>
        <taxon>Parvovirinae</taxon>
        <taxon>Aveparvovirus</taxon>
        <taxon>Aveparvovirus columbid1</taxon>
    </lineage>
</organism>
<dbReference type="InterPro" id="IPR027417">
    <property type="entry name" value="P-loop_NTPase"/>
</dbReference>
<dbReference type="PROSITE" id="PS52022">
    <property type="entry name" value="PV_NS1_NUC"/>
    <property type="match status" value="1"/>
</dbReference>
<evidence type="ECO:0000259" key="13">
    <source>
        <dbReference type="PROSITE" id="PS51206"/>
    </source>
</evidence>
<evidence type="ECO:0000256" key="5">
    <source>
        <dbReference type="ARBA" id="ARBA00022723"/>
    </source>
</evidence>
<dbReference type="GO" id="GO:0046872">
    <property type="term" value="F:metal ion binding"/>
    <property type="evidence" value="ECO:0007669"/>
    <property type="project" value="UniProtKB-KW"/>
</dbReference>
<comment type="subcellular location">
    <subcellularLocation>
        <location evidence="1 12">Host nucleus</location>
    </subcellularLocation>
</comment>
<keyword evidence="7 12" id="KW-0255">Endonuclease</keyword>
<evidence type="ECO:0000256" key="4">
    <source>
        <dbReference type="ARBA" id="ARBA00022722"/>
    </source>
</evidence>
<keyword evidence="16" id="KW-1185">Reference proteome</keyword>
<feature type="active site" description="For nuclease activity" evidence="12">
    <location>
        <position position="205"/>
    </location>
</feature>
<proteinExistence type="predicted"/>
<dbReference type="GO" id="GO:0003677">
    <property type="term" value="F:DNA binding"/>
    <property type="evidence" value="ECO:0007669"/>
    <property type="project" value="UniProtKB-UniRule"/>
</dbReference>
<feature type="short sequence motif" description="RCR-2" evidence="12">
    <location>
        <begin position="120"/>
        <end position="122"/>
    </location>
</feature>
<evidence type="ECO:0000256" key="7">
    <source>
        <dbReference type="ARBA" id="ARBA00022759"/>
    </source>
</evidence>
<dbReference type="GO" id="GO:0042025">
    <property type="term" value="C:host cell nucleus"/>
    <property type="evidence" value="ECO:0007669"/>
    <property type="project" value="UniProtKB-SubCell"/>
</dbReference>
<evidence type="ECO:0000256" key="9">
    <source>
        <dbReference type="ARBA" id="ARBA00022840"/>
    </source>
</evidence>
<keyword evidence="3 12" id="KW-0235">DNA replication</keyword>
<dbReference type="InterPro" id="IPR014015">
    <property type="entry name" value="Helicase_SF3_DNA-vir"/>
</dbReference>
<feature type="short sequence motif" description="RCR-3" evidence="12">
    <location>
        <begin position="205"/>
        <end position="209"/>
    </location>
</feature>
<feature type="domain" description="PV NS1-Nuc" evidence="14">
    <location>
        <begin position="4"/>
        <end position="299"/>
    </location>
</feature>
<evidence type="ECO:0000256" key="6">
    <source>
        <dbReference type="ARBA" id="ARBA00022741"/>
    </source>
</evidence>
<keyword evidence="2 12" id="KW-1048">Host nucleus</keyword>
<keyword evidence="10 12" id="KW-0190">Covalent protein-DNA linkage</keyword>
<evidence type="ECO:0000313" key="16">
    <source>
        <dbReference type="Proteomes" id="UP000682615"/>
    </source>
</evidence>
<protein>
    <submittedName>
        <fullName evidence="15">Nonstructural protein</fullName>
    </submittedName>
</protein>
<evidence type="ECO:0000256" key="11">
    <source>
        <dbReference type="ARBA" id="ARBA00023125"/>
    </source>
</evidence>
<dbReference type="KEGG" id="vg:80534922"/>
<dbReference type="GO" id="GO:0004519">
    <property type="term" value="F:endonuclease activity"/>
    <property type="evidence" value="ECO:0007669"/>
    <property type="project" value="UniProtKB-UniRule"/>
</dbReference>
<evidence type="ECO:0000256" key="2">
    <source>
        <dbReference type="ARBA" id="ARBA00022562"/>
    </source>
</evidence>